<protein>
    <submittedName>
        <fullName evidence="1">Type II toxin-antitoxin system RelE/ParE family toxin</fullName>
    </submittedName>
</protein>
<comment type="caution">
    <text evidence="1">The sequence shown here is derived from an EMBL/GenBank/DDBJ whole genome shotgun (WGS) entry which is preliminary data.</text>
</comment>
<name>A0A5B0W833_RHITR</name>
<organism evidence="1 2">
    <name type="scientific">Rhizobium tropici</name>
    <dbReference type="NCBI Taxonomy" id="398"/>
    <lineage>
        <taxon>Bacteria</taxon>
        <taxon>Pseudomonadati</taxon>
        <taxon>Pseudomonadota</taxon>
        <taxon>Alphaproteobacteria</taxon>
        <taxon>Hyphomicrobiales</taxon>
        <taxon>Rhizobiaceae</taxon>
        <taxon>Rhizobium/Agrobacterium group</taxon>
        <taxon>Rhizobium</taxon>
    </lineage>
</organism>
<dbReference type="InterPro" id="IPR014056">
    <property type="entry name" value="TypeIITA-like_toxin_pred"/>
</dbReference>
<dbReference type="PANTHER" id="PTHR41791">
    <property type="entry name" value="SSL7039 PROTEIN"/>
    <property type="match status" value="1"/>
</dbReference>
<dbReference type="NCBIfam" id="TIGR02683">
    <property type="entry name" value="upstrm_HI1419"/>
    <property type="match status" value="1"/>
</dbReference>
<evidence type="ECO:0000313" key="2">
    <source>
        <dbReference type="Proteomes" id="UP000323608"/>
    </source>
</evidence>
<dbReference type="RefSeq" id="WP_149634182.1">
    <property type="nucleotide sequence ID" value="NZ_VNIP01000006.1"/>
</dbReference>
<reference evidence="1 2" key="1">
    <citation type="submission" date="2019-07" db="EMBL/GenBank/DDBJ databases">
        <title>The Draft Genome Sequence of Rhizobium tropici SARCC-755 Associated with Superior Nodulation on Pigeonpea (Cajanus cajan (L.) Millsp.).</title>
        <authorList>
            <person name="Bopape F.L."/>
            <person name="Hassen A.I."/>
            <person name="Swanevelder Z.H."/>
            <person name="Gwata E.T."/>
        </authorList>
    </citation>
    <scope>NUCLEOTIDE SEQUENCE [LARGE SCALE GENOMIC DNA]</scope>
    <source>
        <strain evidence="1 2">SARCC-755</strain>
    </source>
</reference>
<dbReference type="PANTHER" id="PTHR41791:SF1">
    <property type="entry name" value="SSL7039 PROTEIN"/>
    <property type="match status" value="1"/>
</dbReference>
<dbReference type="Proteomes" id="UP000323608">
    <property type="component" value="Unassembled WGS sequence"/>
</dbReference>
<evidence type="ECO:0000313" key="1">
    <source>
        <dbReference type="EMBL" id="KAA1182099.1"/>
    </source>
</evidence>
<dbReference type="OrthoDB" id="5296237at2"/>
<sequence length="95" mass="11006">MIEVRQTEVFAEWFQSLKDRPTRIRIQKRIDRLPYGLLGDAKFFNGIGELRLDFGPGYRIYFVQRGNELIILLSGGDKGSQESDIKRAIEMAKEV</sequence>
<dbReference type="PIRSF" id="PIRSF028744">
    <property type="entry name" value="Addict_mod_HI1419"/>
    <property type="match status" value="1"/>
</dbReference>
<proteinExistence type="predicted"/>
<dbReference type="AlphaFoldDB" id="A0A5B0W833"/>
<gene>
    <name evidence="1" type="ORF">FP026_08410</name>
</gene>
<accession>A0A5B0W833</accession>
<dbReference type="EMBL" id="VNIP01000006">
    <property type="protein sequence ID" value="KAA1182099.1"/>
    <property type="molecule type" value="Genomic_DNA"/>
</dbReference>